<protein>
    <submittedName>
        <fullName evidence="2">Uncharacterized protein</fullName>
    </submittedName>
</protein>
<dbReference type="EnsemblPlants" id="KQK97132">
    <property type="protein sequence ID" value="KQK97132"/>
    <property type="gene ID" value="SETIT_013006mg"/>
</dbReference>
<evidence type="ECO:0000313" key="3">
    <source>
        <dbReference type="Proteomes" id="UP000004995"/>
    </source>
</evidence>
<dbReference type="EMBL" id="AGNK02004328">
    <property type="status" value="NOT_ANNOTATED_CDS"/>
    <property type="molecule type" value="Genomic_DNA"/>
</dbReference>
<dbReference type="Gramene" id="KQK97132">
    <property type="protein sequence ID" value="KQK97132"/>
    <property type="gene ID" value="SETIT_013006mg"/>
</dbReference>
<keyword evidence="3" id="KW-1185">Reference proteome</keyword>
<reference evidence="3" key="1">
    <citation type="journal article" date="2012" name="Nat. Biotechnol.">
        <title>Reference genome sequence of the model plant Setaria.</title>
        <authorList>
            <person name="Bennetzen J.L."/>
            <person name="Schmutz J."/>
            <person name="Wang H."/>
            <person name="Percifield R."/>
            <person name="Hawkins J."/>
            <person name="Pontaroli A.C."/>
            <person name="Estep M."/>
            <person name="Feng L."/>
            <person name="Vaughn J.N."/>
            <person name="Grimwood J."/>
            <person name="Jenkins J."/>
            <person name="Barry K."/>
            <person name="Lindquist E."/>
            <person name="Hellsten U."/>
            <person name="Deshpande S."/>
            <person name="Wang X."/>
            <person name="Wu X."/>
            <person name="Mitros T."/>
            <person name="Triplett J."/>
            <person name="Yang X."/>
            <person name="Ye C.Y."/>
            <person name="Mauro-Herrera M."/>
            <person name="Wang L."/>
            <person name="Li P."/>
            <person name="Sharma M."/>
            <person name="Sharma R."/>
            <person name="Ronald P.C."/>
            <person name="Panaud O."/>
            <person name="Kellogg E.A."/>
            <person name="Brutnell T.P."/>
            <person name="Doust A.N."/>
            <person name="Tuskan G.A."/>
            <person name="Rokhsar D."/>
            <person name="Devos K.M."/>
        </authorList>
    </citation>
    <scope>NUCLEOTIDE SEQUENCE [LARGE SCALE GENOMIC DNA]</scope>
    <source>
        <strain evidence="3">cv. Yugu1</strain>
    </source>
</reference>
<accession>K3YFI8</accession>
<reference evidence="2" key="2">
    <citation type="submission" date="2018-08" db="UniProtKB">
        <authorList>
            <consortium name="EnsemblPlants"/>
        </authorList>
    </citation>
    <scope>IDENTIFICATION</scope>
    <source>
        <strain evidence="2">Yugu1</strain>
    </source>
</reference>
<evidence type="ECO:0000313" key="2">
    <source>
        <dbReference type="EnsemblPlants" id="KQK97132"/>
    </source>
</evidence>
<name>K3YFI8_SETIT</name>
<dbReference type="Proteomes" id="UP000004995">
    <property type="component" value="Unassembled WGS sequence"/>
</dbReference>
<organism evidence="2 3">
    <name type="scientific">Setaria italica</name>
    <name type="common">Foxtail millet</name>
    <name type="synonym">Panicum italicum</name>
    <dbReference type="NCBI Taxonomy" id="4555"/>
    <lineage>
        <taxon>Eukaryota</taxon>
        <taxon>Viridiplantae</taxon>
        <taxon>Streptophyta</taxon>
        <taxon>Embryophyta</taxon>
        <taxon>Tracheophyta</taxon>
        <taxon>Spermatophyta</taxon>
        <taxon>Magnoliopsida</taxon>
        <taxon>Liliopsida</taxon>
        <taxon>Poales</taxon>
        <taxon>Poaceae</taxon>
        <taxon>PACMAD clade</taxon>
        <taxon>Panicoideae</taxon>
        <taxon>Panicodae</taxon>
        <taxon>Paniceae</taxon>
        <taxon>Cenchrinae</taxon>
        <taxon>Setaria</taxon>
    </lineage>
</organism>
<sequence length="82" mass="9075">MELEEDFDCSRGIAMSNLMPLWPSMSSMRQLSMQSCGHSYALNSKAACCPSLSATCRRHRQSNPSTGVGPPAVERGERWTRP</sequence>
<feature type="region of interest" description="Disordered" evidence="1">
    <location>
        <begin position="58"/>
        <end position="82"/>
    </location>
</feature>
<evidence type="ECO:0000256" key="1">
    <source>
        <dbReference type="SAM" id="MobiDB-lite"/>
    </source>
</evidence>
<dbReference type="AlphaFoldDB" id="K3YFI8"/>
<dbReference type="InParanoid" id="K3YFI8"/>
<proteinExistence type="predicted"/>
<dbReference type="HOGENOM" id="CLU_2562742_0_0_1"/>